<evidence type="ECO:0000256" key="2">
    <source>
        <dbReference type="SAM" id="SignalP"/>
    </source>
</evidence>
<sequence length="145" mass="14573">MPIHTSRTRTLRQLALMLSTSLLLALAACAAPSATNGQSAPDAVAQPAAPGGSDTAPAQPDPQPAGAPVKLDLSCGSDADCTVKNVGNCCGEYPACVNVDSPTDPAAVQAECERTGRMSTCGFPAITSCQCVQGECKGSNQALLP</sequence>
<proteinExistence type="predicted"/>
<dbReference type="PROSITE" id="PS51257">
    <property type="entry name" value="PROKAR_LIPOPROTEIN"/>
    <property type="match status" value="1"/>
</dbReference>
<gene>
    <name evidence="3" type="ORF">SAMN02745674_01905</name>
</gene>
<feature type="region of interest" description="Disordered" evidence="1">
    <location>
        <begin position="37"/>
        <end position="69"/>
    </location>
</feature>
<protein>
    <recommendedName>
        <fullName evidence="5">Secreted protein</fullName>
    </recommendedName>
</protein>
<accession>A0A1T4R163</accession>
<keyword evidence="4" id="KW-1185">Reference proteome</keyword>
<evidence type="ECO:0000256" key="1">
    <source>
        <dbReference type="SAM" id="MobiDB-lite"/>
    </source>
</evidence>
<dbReference type="Proteomes" id="UP000190061">
    <property type="component" value="Unassembled WGS sequence"/>
</dbReference>
<reference evidence="3 4" key="1">
    <citation type="submission" date="2017-02" db="EMBL/GenBank/DDBJ databases">
        <authorList>
            <person name="Peterson S.W."/>
        </authorList>
    </citation>
    <scope>NUCLEOTIDE SEQUENCE [LARGE SCALE GENOMIC DNA]</scope>
    <source>
        <strain evidence="3 4">DSM 21749</strain>
    </source>
</reference>
<dbReference type="EMBL" id="FUXP01000006">
    <property type="protein sequence ID" value="SKA09338.1"/>
    <property type="molecule type" value="Genomic_DNA"/>
</dbReference>
<feature type="signal peptide" evidence="2">
    <location>
        <begin position="1"/>
        <end position="30"/>
    </location>
</feature>
<dbReference type="OrthoDB" id="5959317at2"/>
<dbReference type="RefSeq" id="WP_078758478.1">
    <property type="nucleotide sequence ID" value="NZ_FUXP01000006.1"/>
</dbReference>
<feature type="chain" id="PRO_5012662219" description="Secreted protein" evidence="2">
    <location>
        <begin position="31"/>
        <end position="145"/>
    </location>
</feature>
<dbReference type="STRING" id="1122188.SAMN02745674_01905"/>
<keyword evidence="2" id="KW-0732">Signal</keyword>
<organism evidence="3 4">
    <name type="scientific">Lysobacter spongiicola DSM 21749</name>
    <dbReference type="NCBI Taxonomy" id="1122188"/>
    <lineage>
        <taxon>Bacteria</taxon>
        <taxon>Pseudomonadati</taxon>
        <taxon>Pseudomonadota</taxon>
        <taxon>Gammaproteobacteria</taxon>
        <taxon>Lysobacterales</taxon>
        <taxon>Lysobacteraceae</taxon>
        <taxon>Novilysobacter</taxon>
    </lineage>
</organism>
<evidence type="ECO:0008006" key="5">
    <source>
        <dbReference type="Google" id="ProtNLM"/>
    </source>
</evidence>
<dbReference type="AlphaFoldDB" id="A0A1T4R163"/>
<evidence type="ECO:0000313" key="3">
    <source>
        <dbReference type="EMBL" id="SKA09338.1"/>
    </source>
</evidence>
<evidence type="ECO:0000313" key="4">
    <source>
        <dbReference type="Proteomes" id="UP000190061"/>
    </source>
</evidence>
<name>A0A1T4R163_9GAMM</name>